<evidence type="ECO:0000256" key="4">
    <source>
        <dbReference type="SAM" id="MobiDB-lite"/>
    </source>
</evidence>
<accession>A0ABV9A0D6</accession>
<keyword evidence="5" id="KW-0812">Transmembrane</keyword>
<keyword evidence="3" id="KW-0378">Hydrolase</keyword>
<evidence type="ECO:0000256" key="1">
    <source>
        <dbReference type="ARBA" id="ARBA00001946"/>
    </source>
</evidence>
<feature type="domain" description="VRR-NUC" evidence="6">
    <location>
        <begin position="81"/>
        <end position="200"/>
    </location>
</feature>
<name>A0ABV9A0D6_9NEIS</name>
<proteinExistence type="predicted"/>
<comment type="cofactor">
    <cofactor evidence="1">
        <name>Mg(2+)</name>
        <dbReference type="ChEBI" id="CHEBI:18420"/>
    </cofactor>
</comment>
<dbReference type="RefSeq" id="WP_231461363.1">
    <property type="nucleotide sequence ID" value="NZ_JAJOHW010000030.1"/>
</dbReference>
<evidence type="ECO:0000256" key="2">
    <source>
        <dbReference type="ARBA" id="ARBA00022722"/>
    </source>
</evidence>
<dbReference type="EMBL" id="JBHSEK010000011">
    <property type="protein sequence ID" value="MFC4491171.1"/>
    <property type="molecule type" value="Genomic_DNA"/>
</dbReference>
<evidence type="ECO:0000256" key="5">
    <source>
        <dbReference type="SAM" id="Phobius"/>
    </source>
</evidence>
<protein>
    <submittedName>
        <fullName evidence="7">VRR-NUC domain-containing protein</fullName>
    </submittedName>
</protein>
<feature type="region of interest" description="Disordered" evidence="4">
    <location>
        <begin position="104"/>
        <end position="124"/>
    </location>
</feature>
<comment type="caution">
    <text evidence="7">The sequence shown here is derived from an EMBL/GenBank/DDBJ whole genome shotgun (WGS) entry which is preliminary data.</text>
</comment>
<organism evidence="7 8">
    <name type="scientific">Chromobacterium aquaticum</name>
    <dbReference type="NCBI Taxonomy" id="467180"/>
    <lineage>
        <taxon>Bacteria</taxon>
        <taxon>Pseudomonadati</taxon>
        <taxon>Pseudomonadota</taxon>
        <taxon>Betaproteobacteria</taxon>
        <taxon>Neisseriales</taxon>
        <taxon>Chromobacteriaceae</taxon>
        <taxon>Chromobacterium</taxon>
    </lineage>
</organism>
<feature type="region of interest" description="Disordered" evidence="4">
    <location>
        <begin position="203"/>
        <end position="224"/>
    </location>
</feature>
<dbReference type="InterPro" id="IPR014883">
    <property type="entry name" value="VRR_NUC"/>
</dbReference>
<dbReference type="Proteomes" id="UP001595999">
    <property type="component" value="Unassembled WGS sequence"/>
</dbReference>
<reference evidence="8" key="1">
    <citation type="journal article" date="2019" name="Int. J. Syst. Evol. Microbiol.">
        <title>The Global Catalogue of Microorganisms (GCM) 10K type strain sequencing project: providing services to taxonomists for standard genome sequencing and annotation.</title>
        <authorList>
            <consortium name="The Broad Institute Genomics Platform"/>
            <consortium name="The Broad Institute Genome Sequencing Center for Infectious Disease"/>
            <person name="Wu L."/>
            <person name="Ma J."/>
        </authorList>
    </citation>
    <scope>NUCLEOTIDE SEQUENCE [LARGE SCALE GENOMIC DNA]</scope>
    <source>
        <strain evidence="8">CGMCC 4.7608</strain>
    </source>
</reference>
<keyword evidence="5" id="KW-0472">Membrane</keyword>
<evidence type="ECO:0000313" key="7">
    <source>
        <dbReference type="EMBL" id="MFC4491171.1"/>
    </source>
</evidence>
<evidence type="ECO:0000259" key="6">
    <source>
        <dbReference type="SMART" id="SM00990"/>
    </source>
</evidence>
<dbReference type="SMART" id="SM00990">
    <property type="entry name" value="VRR_NUC"/>
    <property type="match status" value="1"/>
</dbReference>
<feature type="transmembrane region" description="Helical" evidence="5">
    <location>
        <begin position="393"/>
        <end position="411"/>
    </location>
</feature>
<keyword evidence="5" id="KW-1133">Transmembrane helix</keyword>
<evidence type="ECO:0000256" key="3">
    <source>
        <dbReference type="ARBA" id="ARBA00022801"/>
    </source>
</evidence>
<gene>
    <name evidence="7" type="ORF">ACFO0R_16290</name>
</gene>
<dbReference type="Pfam" id="PF08774">
    <property type="entry name" value="VRR_NUC"/>
    <property type="match status" value="1"/>
</dbReference>
<evidence type="ECO:0000313" key="8">
    <source>
        <dbReference type="Proteomes" id="UP001595999"/>
    </source>
</evidence>
<keyword evidence="2" id="KW-0540">Nuclease</keyword>
<feature type="transmembrane region" description="Helical" evidence="5">
    <location>
        <begin position="361"/>
        <end position="387"/>
    </location>
</feature>
<keyword evidence="8" id="KW-1185">Reference proteome</keyword>
<sequence length="412" mass="45381">MTTLNPKTAGNGLTRLEEDQQYAKLPSEENKPYLQPKAEAAVRVPDVRIGVSKLGKTFTINARQAVMSAEIRGDEENHKYLWYYKAEVSFDMPSSSRGVPKPFLSTTEGSNPNRRHSLTPFPKGLRKNYLRRPDLIIVKDKAVRWPGRATKDHDGVPHGDNLHRVVEIKFPGDSLHREQAEAYQQIAGGLDRFTLLHVIPPGKKRRQTEPVKKPAPVFAPRADGIPRGENRRVPIYGPKPLPDPAFYEEWLDDAKQLVHSLAEDGKALAQNLRQAVGQLSAKVQAELKQHAPWLFTAGHWLQDKANDTWHFVNEQGKRIASWTSAQLRAAWAEIQRVTDLTLETLRQIDWTQVLLDIGKGLLAVAVVIAGVVVVFVLGGGLVAALAALVEMGAAAWAAVAVMLGGGAMAAAS</sequence>